<evidence type="ECO:0000256" key="1">
    <source>
        <dbReference type="SAM" id="MobiDB-lite"/>
    </source>
</evidence>
<evidence type="ECO:0000313" key="4">
    <source>
        <dbReference type="Proteomes" id="UP000000644"/>
    </source>
</evidence>
<dbReference type="Pfam" id="PF00004">
    <property type="entry name" value="AAA"/>
    <property type="match status" value="1"/>
</dbReference>
<keyword evidence="4" id="KW-1185">Reference proteome</keyword>
<dbReference type="KEGG" id="pna:Pnap_4599"/>
<keyword evidence="3" id="KW-0614">Plasmid</keyword>
<dbReference type="AlphaFoldDB" id="A1VW39"/>
<dbReference type="SUPFAM" id="SSF52540">
    <property type="entry name" value="P-loop containing nucleoside triphosphate hydrolases"/>
    <property type="match status" value="1"/>
</dbReference>
<sequence>MSNAIDENEGVAGAPEAGGSGAARVDFEQLRLSLAESAKAESSPKTKETKAPPITMARVRKQKEADRKKAEGGVAVQVFRPEHLLAALDGVSVRSVDSDQSGRIKKTVELLIQLGPDRALSAPGPAWQSELDELQECFPSFARAIEEVVRPSLAILSAGGVARPTPLLLVGSPGAGKSFFAATLANMLKVPIVRMDMSSATMSCTLSGLGLHWANSSPGEVFRTLAFGRAGVYATANPVFVLDEIDKAGGDLRFDPVGPLHALLEESAKYFEDESLPGVVMNAGHIRWILTANATSTITRPILSRTHVVHVPELSEIESRHVRTRIFSGVVDSLEIPEFENWIPQSVLHGFADMGPREFKTRCVMAIGKTLARGKYRVSENDFATGLSKPVRKIGFM</sequence>
<evidence type="ECO:0000313" key="3">
    <source>
        <dbReference type="EMBL" id="ABM39867.1"/>
    </source>
</evidence>
<protein>
    <submittedName>
        <fullName evidence="3">AAA ATPase</fullName>
    </submittedName>
</protein>
<proteinExistence type="predicted"/>
<dbReference type="SMART" id="SM00382">
    <property type="entry name" value="AAA"/>
    <property type="match status" value="1"/>
</dbReference>
<feature type="domain" description="AAA+ ATPase" evidence="2">
    <location>
        <begin position="163"/>
        <end position="316"/>
    </location>
</feature>
<dbReference type="GO" id="GO:0005524">
    <property type="term" value="F:ATP binding"/>
    <property type="evidence" value="ECO:0007669"/>
    <property type="project" value="InterPro"/>
</dbReference>
<dbReference type="RefSeq" id="WP_011798098.1">
    <property type="nucleotide sequence ID" value="NC_008758.1"/>
</dbReference>
<dbReference type="Proteomes" id="UP000000644">
    <property type="component" value="Plasmid pPNAP02"/>
</dbReference>
<reference evidence="4" key="1">
    <citation type="journal article" date="2009" name="Environ. Microbiol.">
        <title>The genome of Polaromonas naphthalenivorans strain CJ2, isolated from coal tar-contaminated sediment, reveals physiological and metabolic versatility and evolution through extensive horizontal gene transfer.</title>
        <authorList>
            <person name="Yagi J.M."/>
            <person name="Sims D."/>
            <person name="Brettin T."/>
            <person name="Bruce D."/>
            <person name="Madsen E.L."/>
        </authorList>
    </citation>
    <scope>NUCLEOTIDE SEQUENCE [LARGE SCALE GENOMIC DNA]</scope>
    <source>
        <strain evidence="4">CJ2</strain>
        <plasmid evidence="4">Plasmid pPNAP02</plasmid>
    </source>
</reference>
<dbReference type="GO" id="GO:0004252">
    <property type="term" value="F:serine-type endopeptidase activity"/>
    <property type="evidence" value="ECO:0007669"/>
    <property type="project" value="InterPro"/>
</dbReference>
<dbReference type="EMBL" id="CP000531">
    <property type="protein sequence ID" value="ABM39867.1"/>
    <property type="molecule type" value="Genomic_DNA"/>
</dbReference>
<dbReference type="InterPro" id="IPR003593">
    <property type="entry name" value="AAA+_ATPase"/>
</dbReference>
<dbReference type="OrthoDB" id="8552455at2"/>
<organism evidence="3 4">
    <name type="scientific">Polaromonas naphthalenivorans (strain CJ2)</name>
    <dbReference type="NCBI Taxonomy" id="365044"/>
    <lineage>
        <taxon>Bacteria</taxon>
        <taxon>Pseudomonadati</taxon>
        <taxon>Pseudomonadota</taxon>
        <taxon>Betaproteobacteria</taxon>
        <taxon>Burkholderiales</taxon>
        <taxon>Comamonadaceae</taxon>
        <taxon>Polaromonas</taxon>
    </lineage>
</organism>
<feature type="compositionally biased region" description="Basic and acidic residues" evidence="1">
    <location>
        <begin position="38"/>
        <end position="50"/>
    </location>
</feature>
<feature type="region of interest" description="Disordered" evidence="1">
    <location>
        <begin position="35"/>
        <end position="68"/>
    </location>
</feature>
<dbReference type="Gene3D" id="3.40.50.300">
    <property type="entry name" value="P-loop containing nucleotide triphosphate hydrolases"/>
    <property type="match status" value="1"/>
</dbReference>
<dbReference type="InterPro" id="IPR003959">
    <property type="entry name" value="ATPase_AAA_core"/>
</dbReference>
<dbReference type="GO" id="GO:0004176">
    <property type="term" value="F:ATP-dependent peptidase activity"/>
    <property type="evidence" value="ECO:0007669"/>
    <property type="project" value="InterPro"/>
</dbReference>
<dbReference type="PANTHER" id="PTHR10046">
    <property type="entry name" value="ATP DEPENDENT LON PROTEASE FAMILY MEMBER"/>
    <property type="match status" value="1"/>
</dbReference>
<dbReference type="GO" id="GO:0016887">
    <property type="term" value="F:ATP hydrolysis activity"/>
    <property type="evidence" value="ECO:0007669"/>
    <property type="project" value="InterPro"/>
</dbReference>
<gene>
    <name evidence="3" type="ordered locus">Pnap_4599</name>
</gene>
<dbReference type="InterPro" id="IPR027417">
    <property type="entry name" value="P-loop_NTPase"/>
</dbReference>
<feature type="region of interest" description="Disordered" evidence="1">
    <location>
        <begin position="1"/>
        <end position="22"/>
    </location>
</feature>
<dbReference type="InterPro" id="IPR027065">
    <property type="entry name" value="Lon_Prtase"/>
</dbReference>
<dbReference type="eggNOG" id="COG0466">
    <property type="taxonomic scope" value="Bacteria"/>
</dbReference>
<dbReference type="GO" id="GO:0030163">
    <property type="term" value="P:protein catabolic process"/>
    <property type="evidence" value="ECO:0007669"/>
    <property type="project" value="InterPro"/>
</dbReference>
<geneLocation type="plasmid" evidence="3 4">
    <name>pPNAP02</name>
</geneLocation>
<evidence type="ECO:0000259" key="2">
    <source>
        <dbReference type="SMART" id="SM00382"/>
    </source>
</evidence>
<dbReference type="HOGENOM" id="CLU_058418_0_0_4"/>
<accession>A1VW39</accession>
<name>A1VW39_POLNA</name>